<dbReference type="SUPFAM" id="SSF53098">
    <property type="entry name" value="Ribonuclease H-like"/>
    <property type="match status" value="1"/>
</dbReference>
<dbReference type="InterPro" id="IPR012337">
    <property type="entry name" value="RNaseH-like_sf"/>
</dbReference>
<evidence type="ECO:0000313" key="2">
    <source>
        <dbReference type="EMBL" id="CAF25378.1"/>
    </source>
</evidence>
<proteinExistence type="predicted"/>
<dbReference type="PROSITE" id="PS50994">
    <property type="entry name" value="INTEGRASE"/>
    <property type="match status" value="1"/>
</dbReference>
<evidence type="ECO:0000313" key="3">
    <source>
        <dbReference type="Proteomes" id="UP000001011"/>
    </source>
</evidence>
<dbReference type="Gene3D" id="3.30.420.10">
    <property type="entry name" value="Ribonuclease H-like superfamily/Ribonuclease H"/>
    <property type="match status" value="1"/>
</dbReference>
<dbReference type="Proteomes" id="UP000001011">
    <property type="component" value="Plasmid pYV"/>
</dbReference>
<name>Q663M9_YERPS</name>
<gene>
    <name evidence="2" type="ordered locus">pYV0035</name>
</gene>
<dbReference type="PATRIC" id="fig|273123.14.peg.4430"/>
<dbReference type="InterPro" id="IPR025948">
    <property type="entry name" value="HTH-like_dom"/>
</dbReference>
<protein>
    <recommendedName>
        <fullName evidence="1">Integrase catalytic domain-containing protein</fullName>
    </recommendedName>
</protein>
<feature type="domain" description="Integrase catalytic" evidence="1">
    <location>
        <begin position="100"/>
        <end position="152"/>
    </location>
</feature>
<dbReference type="GO" id="GO:0015074">
    <property type="term" value="P:DNA integration"/>
    <property type="evidence" value="ECO:0007669"/>
    <property type="project" value="InterPro"/>
</dbReference>
<evidence type="ECO:0000259" key="1">
    <source>
        <dbReference type="PROSITE" id="PS50994"/>
    </source>
</evidence>
<keyword evidence="2" id="KW-0614">Plasmid</keyword>
<dbReference type="Pfam" id="PF13276">
    <property type="entry name" value="HTH_21"/>
    <property type="match status" value="1"/>
</dbReference>
<reference evidence="2 3" key="1">
    <citation type="journal article" date="2004" name="Proc. Natl. Acad. Sci. U.S.A.">
        <title>Insights into the evolution of Yersinia pestis through whole-genome comparison with Yersinia pseudotuberculosis.</title>
        <authorList>
            <person name="Chain P.S.G."/>
            <person name="Carniel E."/>
            <person name="Larimer F.W."/>
            <person name="Lamerdin J."/>
            <person name="Stoutland P.O."/>
            <person name="Regala W.M."/>
            <person name="Georgescu A.M."/>
            <person name="Vergez L.M."/>
            <person name="Land M.L."/>
            <person name="Motin V.L."/>
            <person name="Brubaker R.R."/>
            <person name="Fowler J."/>
            <person name="Hinnebusch J."/>
            <person name="Marceau M."/>
            <person name="Medigue C."/>
            <person name="Simonet M."/>
            <person name="Chenal-Francisque V."/>
            <person name="Souza B."/>
            <person name="Dacheux D."/>
            <person name="Elliott J.M."/>
            <person name="Derbise A."/>
            <person name="Hauser L.J."/>
            <person name="Garcia E."/>
        </authorList>
    </citation>
    <scope>NUCLEOTIDE SEQUENCE [LARGE SCALE GENOMIC DNA]</scope>
    <source>
        <strain evidence="3">IP32953</strain>
        <plasmid evidence="3">Plasmid pYV</plasmid>
    </source>
</reference>
<dbReference type="InterPro" id="IPR036397">
    <property type="entry name" value="RNaseH_sf"/>
</dbReference>
<dbReference type="GO" id="GO:0003676">
    <property type="term" value="F:nucleic acid binding"/>
    <property type="evidence" value="ECO:0007669"/>
    <property type="project" value="InterPro"/>
</dbReference>
<organism evidence="2 3">
    <name type="scientific">Yersinia pseudotuberculosis serotype I (strain IP32953)</name>
    <dbReference type="NCBI Taxonomy" id="273123"/>
    <lineage>
        <taxon>Bacteria</taxon>
        <taxon>Pseudomonadati</taxon>
        <taxon>Pseudomonadota</taxon>
        <taxon>Gammaproteobacteria</taxon>
        <taxon>Enterobacterales</taxon>
        <taxon>Yersiniaceae</taxon>
        <taxon>Yersinia</taxon>
    </lineage>
</organism>
<dbReference type="KEGG" id="yps:pYV0035"/>
<geneLocation type="plasmid" evidence="2 3">
    <name>pYV</name>
</geneLocation>
<dbReference type="PANTHER" id="PTHR46889">
    <property type="entry name" value="TRANSPOSASE INSF FOR INSERTION SEQUENCE IS3B-RELATED"/>
    <property type="match status" value="1"/>
</dbReference>
<dbReference type="Pfam" id="PF00665">
    <property type="entry name" value="rve"/>
    <property type="match status" value="1"/>
</dbReference>
<sequence>MVELCRLLKITRSVYSASLNLRVDVKRLQLRELHQQSRGAAGNRTLSLLMRQSGYNVGRWLAGRLMRECGLASRQPGKPRYRGEREVSLASPDLLKRQFKPSEPNRVWSGYISYIKVNGGWCYLALVIDLYSRRIVGSAISSSPDAELVCRA</sequence>
<dbReference type="InterPro" id="IPR050900">
    <property type="entry name" value="Transposase_IS3/IS150/IS904"/>
</dbReference>
<dbReference type="EMBL" id="BX936399">
    <property type="protein sequence ID" value="CAF25378.1"/>
    <property type="molecule type" value="Genomic_DNA"/>
</dbReference>
<dbReference type="AlphaFoldDB" id="Q663M9"/>
<dbReference type="KEGG" id="ypo:BZ17_4202"/>
<dbReference type="InterPro" id="IPR001584">
    <property type="entry name" value="Integrase_cat-core"/>
</dbReference>
<dbReference type="PANTHER" id="PTHR46889:SF4">
    <property type="entry name" value="TRANSPOSASE INSO FOR INSERTION SEQUENCE ELEMENT IS911B-RELATED"/>
    <property type="match status" value="1"/>
</dbReference>
<accession>Q663M9</accession>